<dbReference type="EMBL" id="BARU01024204">
    <property type="protein sequence ID" value="GAH47870.1"/>
    <property type="molecule type" value="Genomic_DNA"/>
</dbReference>
<evidence type="ECO:0000313" key="1">
    <source>
        <dbReference type="EMBL" id="GAH47870.1"/>
    </source>
</evidence>
<feature type="non-terminal residue" evidence="1">
    <location>
        <position position="238"/>
    </location>
</feature>
<protein>
    <submittedName>
        <fullName evidence="1">Uncharacterized protein</fullName>
    </submittedName>
</protein>
<proteinExistence type="predicted"/>
<gene>
    <name evidence="1" type="ORF">S03H2_39183</name>
</gene>
<accession>X1GSL8</accession>
<dbReference type="AlphaFoldDB" id="X1GSL8"/>
<sequence length="238" mass="27288">MNKKNTSISLFLITFTFATIFLSSFAISINVNYNFALNNERESTLNDFQDLSALKSSDNGNPSLDYSSVYQNATTVYRLFESIQFDINASKFANPNYTVMQIHYSNNEVEDFNMDYVSGTNFTYIYTPRYYDPLGFQNVSFSIYNISDSLLSSTDPITNFTITTNYLLLLNSTEYSRGETLYAELIVNDEPQPYDFDWNITIVDSDSEPLQNNLFDVGNNLMHSLLNLMIGLIILMIY</sequence>
<comment type="caution">
    <text evidence="1">The sequence shown here is derived from an EMBL/GenBank/DDBJ whole genome shotgun (WGS) entry which is preliminary data.</text>
</comment>
<organism evidence="1">
    <name type="scientific">marine sediment metagenome</name>
    <dbReference type="NCBI Taxonomy" id="412755"/>
    <lineage>
        <taxon>unclassified sequences</taxon>
        <taxon>metagenomes</taxon>
        <taxon>ecological metagenomes</taxon>
    </lineage>
</organism>
<reference evidence="1" key="1">
    <citation type="journal article" date="2014" name="Front. Microbiol.">
        <title>High frequency of phylogenetically diverse reductive dehalogenase-homologous genes in deep subseafloor sedimentary metagenomes.</title>
        <authorList>
            <person name="Kawai M."/>
            <person name="Futagami T."/>
            <person name="Toyoda A."/>
            <person name="Takaki Y."/>
            <person name="Nishi S."/>
            <person name="Hori S."/>
            <person name="Arai W."/>
            <person name="Tsubouchi T."/>
            <person name="Morono Y."/>
            <person name="Uchiyama I."/>
            <person name="Ito T."/>
            <person name="Fujiyama A."/>
            <person name="Inagaki F."/>
            <person name="Takami H."/>
        </authorList>
    </citation>
    <scope>NUCLEOTIDE SEQUENCE</scope>
    <source>
        <strain evidence="1">Expedition CK06-06</strain>
    </source>
</reference>
<name>X1GSL8_9ZZZZ</name>